<evidence type="ECO:0000313" key="2">
    <source>
        <dbReference type="EMBL" id="NHT78265.1"/>
    </source>
</evidence>
<dbReference type="Pfam" id="PF04480">
    <property type="entry name" value="DUF559"/>
    <property type="match status" value="1"/>
</dbReference>
<evidence type="ECO:0000313" key="3">
    <source>
        <dbReference type="Proteomes" id="UP001155840"/>
    </source>
</evidence>
<dbReference type="SUPFAM" id="SSF52980">
    <property type="entry name" value="Restriction endonuclease-like"/>
    <property type="match status" value="1"/>
</dbReference>
<sequence>MAHSNITSLTRTRAKRLRRERTKAEQIMWNILRDFHPRGARFRRETPIGPYIADFAWLIARIVIEVDGDSHETDAGKQHDRRRDAFMMQQGFTVLRFDNDQIIGNPDHLTQLIESKIAERLAEVGAS</sequence>
<feature type="domain" description="DUF559" evidence="1">
    <location>
        <begin position="11"/>
        <end position="116"/>
    </location>
</feature>
<dbReference type="CDD" id="cd01038">
    <property type="entry name" value="Endonuclease_DUF559"/>
    <property type="match status" value="1"/>
</dbReference>
<gene>
    <name evidence="2" type="ORF">G8E10_21400</name>
</gene>
<dbReference type="Gene3D" id="3.40.960.10">
    <property type="entry name" value="VSR Endonuclease"/>
    <property type="match status" value="1"/>
</dbReference>
<dbReference type="InterPro" id="IPR007569">
    <property type="entry name" value="DUF559"/>
</dbReference>
<dbReference type="EMBL" id="JAANCM010000013">
    <property type="protein sequence ID" value="NHT78265.1"/>
    <property type="molecule type" value="Genomic_DNA"/>
</dbReference>
<proteinExistence type="predicted"/>
<accession>A0AA43ZI21</accession>
<keyword evidence="3" id="KW-1185">Reference proteome</keyword>
<keyword evidence="2" id="KW-0255">Endonuclease</keyword>
<dbReference type="PANTHER" id="PTHR38590:SF1">
    <property type="entry name" value="BLL0828 PROTEIN"/>
    <property type="match status" value="1"/>
</dbReference>
<dbReference type="Proteomes" id="UP001155840">
    <property type="component" value="Unassembled WGS sequence"/>
</dbReference>
<dbReference type="InterPro" id="IPR011335">
    <property type="entry name" value="Restrct_endonuc-II-like"/>
</dbReference>
<name>A0AA43ZI21_9HYPH</name>
<dbReference type="GO" id="GO:0004519">
    <property type="term" value="F:endonuclease activity"/>
    <property type="evidence" value="ECO:0007669"/>
    <property type="project" value="UniProtKB-KW"/>
</dbReference>
<dbReference type="RefSeq" id="WP_167130605.1">
    <property type="nucleotide sequence ID" value="NZ_JAANCM010000013.1"/>
</dbReference>
<dbReference type="InterPro" id="IPR047216">
    <property type="entry name" value="Endonuclease_DUF559_bact"/>
</dbReference>
<evidence type="ECO:0000259" key="1">
    <source>
        <dbReference type="Pfam" id="PF04480"/>
    </source>
</evidence>
<keyword evidence="2" id="KW-0378">Hydrolase</keyword>
<comment type="caution">
    <text evidence="2">The sequence shown here is derived from an EMBL/GenBank/DDBJ whole genome shotgun (WGS) entry which is preliminary data.</text>
</comment>
<protein>
    <submittedName>
        <fullName evidence="2">Endonuclease domain-containing protein</fullName>
    </submittedName>
</protein>
<dbReference type="PANTHER" id="PTHR38590">
    <property type="entry name" value="BLL0828 PROTEIN"/>
    <property type="match status" value="1"/>
</dbReference>
<keyword evidence="2" id="KW-0540">Nuclease</keyword>
<organism evidence="2 3">
    <name type="scientific">Ferranicluibacter rubi</name>
    <dbReference type="NCBI Taxonomy" id="2715133"/>
    <lineage>
        <taxon>Bacteria</taxon>
        <taxon>Pseudomonadati</taxon>
        <taxon>Pseudomonadota</taxon>
        <taxon>Alphaproteobacteria</taxon>
        <taxon>Hyphomicrobiales</taxon>
        <taxon>Rhizobiaceae</taxon>
        <taxon>Ferranicluibacter</taxon>
    </lineage>
</organism>
<dbReference type="AlphaFoldDB" id="A0AA43ZI21"/>
<reference evidence="2" key="1">
    <citation type="submission" date="2020-03" db="EMBL/GenBank/DDBJ databases">
        <title>Ferranicluibacter endophyticum gen. nov., sp. nov., a new genus isolated from Rubus ulmifolius Schott. stem.</title>
        <authorList>
            <person name="Roca-Couso R."/>
            <person name="Flores-Felix J.D."/>
            <person name="Igual J.M."/>
            <person name="Rivas R."/>
        </authorList>
    </citation>
    <scope>NUCLEOTIDE SEQUENCE</scope>
    <source>
        <strain evidence="2">CRRU44</strain>
    </source>
</reference>